<sequence length="70" mass="7806">MPKIFYQSSLPVSIPQKKTSPQYAQNSYPVFFSPKQEEAAKESERAESLMHRVDPDSPMTSLPLSSCLGS</sequence>
<feature type="compositionally biased region" description="Basic and acidic residues" evidence="1">
    <location>
        <begin position="35"/>
        <end position="55"/>
    </location>
</feature>
<evidence type="ECO:0000313" key="3">
    <source>
        <dbReference type="Proteomes" id="UP000054736"/>
    </source>
</evidence>
<dbReference type="EMBL" id="LNXY01000027">
    <property type="protein sequence ID" value="KTC85970.1"/>
    <property type="molecule type" value="Genomic_DNA"/>
</dbReference>
<evidence type="ECO:0000256" key="1">
    <source>
        <dbReference type="SAM" id="MobiDB-lite"/>
    </source>
</evidence>
<comment type="caution">
    <text evidence="2">The sequence shown here is derived from an EMBL/GenBank/DDBJ whole genome shotgun (WGS) entry which is preliminary data.</text>
</comment>
<organism evidence="2 3">
    <name type="scientific">Legionella drozanskii LLAP-1</name>
    <dbReference type="NCBI Taxonomy" id="1212489"/>
    <lineage>
        <taxon>Bacteria</taxon>
        <taxon>Pseudomonadati</taxon>
        <taxon>Pseudomonadota</taxon>
        <taxon>Gammaproteobacteria</taxon>
        <taxon>Legionellales</taxon>
        <taxon>Legionellaceae</taxon>
        <taxon>Legionella</taxon>
    </lineage>
</organism>
<dbReference type="PATRIC" id="fig|1212489.4.peg.2421"/>
<dbReference type="RefSeq" id="WP_058496557.1">
    <property type="nucleotide sequence ID" value="NZ_CAAAIU010000001.1"/>
</dbReference>
<dbReference type="Proteomes" id="UP000054736">
    <property type="component" value="Unassembled WGS sequence"/>
</dbReference>
<keyword evidence="3" id="KW-1185">Reference proteome</keyword>
<dbReference type="OrthoDB" id="9980922at2"/>
<accession>A0A0W0SRD2</accession>
<feature type="compositionally biased region" description="Polar residues" evidence="1">
    <location>
        <begin position="58"/>
        <end position="70"/>
    </location>
</feature>
<protein>
    <submittedName>
        <fullName evidence="2">Uncharacterized protein</fullName>
    </submittedName>
</protein>
<proteinExistence type="predicted"/>
<dbReference type="AlphaFoldDB" id="A0A0W0SRD2"/>
<feature type="region of interest" description="Disordered" evidence="1">
    <location>
        <begin position="35"/>
        <end position="70"/>
    </location>
</feature>
<name>A0A0W0SRD2_9GAMM</name>
<gene>
    <name evidence="2" type="ORF">Ldro_2295</name>
</gene>
<reference evidence="2 3" key="1">
    <citation type="submission" date="2015-11" db="EMBL/GenBank/DDBJ databases">
        <title>Genomic analysis of 38 Legionella species identifies large and diverse effector repertoires.</title>
        <authorList>
            <person name="Burstein D."/>
            <person name="Amaro F."/>
            <person name="Zusman T."/>
            <person name="Lifshitz Z."/>
            <person name="Cohen O."/>
            <person name="Gilbert J.A."/>
            <person name="Pupko T."/>
            <person name="Shuman H.A."/>
            <person name="Segal G."/>
        </authorList>
    </citation>
    <scope>NUCLEOTIDE SEQUENCE [LARGE SCALE GENOMIC DNA]</scope>
    <source>
        <strain evidence="2 3">ATCC 700990</strain>
    </source>
</reference>
<dbReference type="STRING" id="1212489.Ldro_2295"/>
<evidence type="ECO:0000313" key="2">
    <source>
        <dbReference type="EMBL" id="KTC85970.1"/>
    </source>
</evidence>